<dbReference type="CDD" id="cd01948">
    <property type="entry name" value="EAL"/>
    <property type="match status" value="1"/>
</dbReference>
<dbReference type="RefSeq" id="WP_274166131.1">
    <property type="nucleotide sequence ID" value="NZ_JAJUBC010000027.1"/>
</dbReference>
<dbReference type="Gene3D" id="6.10.340.10">
    <property type="match status" value="1"/>
</dbReference>
<keyword evidence="1" id="KW-0812">Transmembrane</keyword>
<keyword evidence="1" id="KW-1133">Transmembrane helix</keyword>
<organism evidence="4 5">
    <name type="scientific">Enterovibrio gelatinilyticus</name>
    <dbReference type="NCBI Taxonomy" id="2899819"/>
    <lineage>
        <taxon>Bacteria</taxon>
        <taxon>Pseudomonadati</taxon>
        <taxon>Pseudomonadota</taxon>
        <taxon>Gammaproteobacteria</taxon>
        <taxon>Vibrionales</taxon>
        <taxon>Vibrionaceae</taxon>
        <taxon>Enterovibrio</taxon>
    </lineage>
</organism>
<dbReference type="Gene3D" id="3.30.70.270">
    <property type="match status" value="1"/>
</dbReference>
<gene>
    <name evidence="4" type="ORF">LRP50_19535</name>
</gene>
<dbReference type="Pfam" id="PF00990">
    <property type="entry name" value="GGDEF"/>
    <property type="match status" value="1"/>
</dbReference>
<dbReference type="PROSITE" id="PS50887">
    <property type="entry name" value="GGDEF"/>
    <property type="match status" value="1"/>
</dbReference>
<reference evidence="4" key="1">
    <citation type="submission" date="2021-12" db="EMBL/GenBank/DDBJ databases">
        <title>Enterovibrio ZSDZ35 sp. nov. and Enterovibrio ZSDZ42 sp. nov., isolated from coastal seawater in Qingdao.</title>
        <authorList>
            <person name="Zhang P."/>
        </authorList>
    </citation>
    <scope>NUCLEOTIDE SEQUENCE</scope>
    <source>
        <strain evidence="4">ZSDZ42</strain>
    </source>
</reference>
<evidence type="ECO:0000259" key="3">
    <source>
        <dbReference type="PROSITE" id="PS50887"/>
    </source>
</evidence>
<evidence type="ECO:0000256" key="1">
    <source>
        <dbReference type="SAM" id="Phobius"/>
    </source>
</evidence>
<feature type="domain" description="EAL" evidence="2">
    <location>
        <begin position="428"/>
        <end position="682"/>
    </location>
</feature>
<evidence type="ECO:0000259" key="2">
    <source>
        <dbReference type="PROSITE" id="PS50883"/>
    </source>
</evidence>
<dbReference type="NCBIfam" id="TIGR00254">
    <property type="entry name" value="GGDEF"/>
    <property type="match status" value="1"/>
</dbReference>
<name>A0ABT5R4Y0_9GAMM</name>
<dbReference type="InterPro" id="IPR029787">
    <property type="entry name" value="Nucleotide_cyclase"/>
</dbReference>
<evidence type="ECO:0000313" key="5">
    <source>
        <dbReference type="Proteomes" id="UP001149400"/>
    </source>
</evidence>
<dbReference type="InterPro" id="IPR001633">
    <property type="entry name" value="EAL_dom"/>
</dbReference>
<dbReference type="SMART" id="SM00052">
    <property type="entry name" value="EAL"/>
    <property type="match status" value="1"/>
</dbReference>
<evidence type="ECO:0000313" key="4">
    <source>
        <dbReference type="EMBL" id="MDD1795328.1"/>
    </source>
</evidence>
<feature type="domain" description="GGDEF" evidence="3">
    <location>
        <begin position="287"/>
        <end position="419"/>
    </location>
</feature>
<feature type="transmembrane region" description="Helical" evidence="1">
    <location>
        <begin position="163"/>
        <end position="189"/>
    </location>
</feature>
<accession>A0ABT5R4Y0</accession>
<proteinExistence type="predicted"/>
<dbReference type="InterPro" id="IPR035919">
    <property type="entry name" value="EAL_sf"/>
</dbReference>
<dbReference type="Gene3D" id="3.20.20.450">
    <property type="entry name" value="EAL domain"/>
    <property type="match status" value="1"/>
</dbReference>
<protein>
    <submittedName>
        <fullName evidence="4">EAL domain-containing protein</fullName>
    </submittedName>
</protein>
<dbReference type="PROSITE" id="PS50883">
    <property type="entry name" value="EAL"/>
    <property type="match status" value="1"/>
</dbReference>
<feature type="transmembrane region" description="Helical" evidence="1">
    <location>
        <begin position="16"/>
        <end position="38"/>
    </location>
</feature>
<keyword evidence="1" id="KW-0472">Membrane</keyword>
<dbReference type="Proteomes" id="UP001149400">
    <property type="component" value="Unassembled WGS sequence"/>
</dbReference>
<dbReference type="InterPro" id="IPR000160">
    <property type="entry name" value="GGDEF_dom"/>
</dbReference>
<dbReference type="InterPro" id="IPR052155">
    <property type="entry name" value="Biofilm_reg_signaling"/>
</dbReference>
<dbReference type="InterPro" id="IPR043128">
    <property type="entry name" value="Rev_trsase/Diguanyl_cyclase"/>
</dbReference>
<keyword evidence="5" id="KW-1185">Reference proteome</keyword>
<comment type="caution">
    <text evidence="4">The sequence shown here is derived from an EMBL/GenBank/DDBJ whole genome shotgun (WGS) entry which is preliminary data.</text>
</comment>
<sequence length="689" mass="76546">MIQKFSGPKAPLLKRFVASVMLVSLIGGVLLSVIIASIQLNRLNDQKEDSARLRLESIIDSAAYAAFNLDSAQGYSLLKGFDSDTLFDHIVLLDNYEDIIAEITQPTIASTESELIEFLLPAISNDTITYPLVFPVHRNNQYIDENVGYLVGSINYQTSQREFLELVSTIALSTLGEVLLVAIILSIFFHRQIGRPLSSIIESIDRSARLSRHKNATIGKVKGHTSDEFGRLVDAYNNSVMEAFSYMRDLERTKAELKSLSEKDPLTNVTNRRALLTELTTRCRHESVFHVVSLDIDNFGSYNDAYGHQIGDALLVTLADALKNTMPPEVPISRTGGDEFVFLLPGDLDKEEISNIVSPILTVCLSDALPGGTHSISCSIGVASYPEHGQSPQQLLHATDIALYVAKDAGRKCIRFYDKQADLAKIRQEEIRNALQQTIEKKNFNLLYQPKVSMETGLVTGCEALLRLHPDISAIHSHVEIIEEAERTGLIVALGREVMHRAFSDMSKVLDALPESFRFSVNVSPRQFVSEGFIADLVTTSNKHGVPLENLDIEITESSQMFDTTSSNEVRQWLKNAGVTVTLDDFGTGFASLEYLMTYGFDQIKIDKHFTQSLPLDDDAKAIFNVVQYLADKLDMSVVAEGVETAEQVAYLLNQGFDCAQGYYYSTPLSLEAFLPFVIQQQPTEKKCV</sequence>
<dbReference type="PANTHER" id="PTHR44757">
    <property type="entry name" value="DIGUANYLATE CYCLASE DGCP"/>
    <property type="match status" value="1"/>
</dbReference>
<dbReference type="Pfam" id="PF00563">
    <property type="entry name" value="EAL"/>
    <property type="match status" value="1"/>
</dbReference>
<dbReference type="SUPFAM" id="SSF141868">
    <property type="entry name" value="EAL domain-like"/>
    <property type="match status" value="1"/>
</dbReference>
<dbReference type="SUPFAM" id="SSF55073">
    <property type="entry name" value="Nucleotide cyclase"/>
    <property type="match status" value="1"/>
</dbReference>
<dbReference type="SMART" id="SM00267">
    <property type="entry name" value="GGDEF"/>
    <property type="match status" value="1"/>
</dbReference>
<dbReference type="PANTHER" id="PTHR44757:SF2">
    <property type="entry name" value="BIOFILM ARCHITECTURE MAINTENANCE PROTEIN MBAA"/>
    <property type="match status" value="1"/>
</dbReference>
<dbReference type="EMBL" id="JAJUBC010000027">
    <property type="protein sequence ID" value="MDD1795328.1"/>
    <property type="molecule type" value="Genomic_DNA"/>
</dbReference>
<dbReference type="CDD" id="cd01949">
    <property type="entry name" value="GGDEF"/>
    <property type="match status" value="1"/>
</dbReference>